<keyword evidence="1" id="KW-0812">Transmembrane</keyword>
<keyword evidence="1" id="KW-1133">Transmembrane helix</keyword>
<dbReference type="GO" id="GO:0031969">
    <property type="term" value="C:chloroplast membrane"/>
    <property type="evidence" value="ECO:0000318"/>
    <property type="project" value="GO_Central"/>
</dbReference>
<proteinExistence type="predicted"/>
<feature type="transmembrane region" description="Helical" evidence="1">
    <location>
        <begin position="208"/>
        <end position="228"/>
    </location>
</feature>
<dbReference type="OMA" id="FDMSVET"/>
<dbReference type="OrthoDB" id="513574at2759"/>
<keyword evidence="3" id="KW-1185">Reference proteome</keyword>
<dbReference type="Proteomes" id="UP000054558">
    <property type="component" value="Unassembled WGS sequence"/>
</dbReference>
<dbReference type="InterPro" id="IPR021788">
    <property type="entry name" value="CPP1-like"/>
</dbReference>
<feature type="transmembrane region" description="Helical" evidence="1">
    <location>
        <begin position="176"/>
        <end position="196"/>
    </location>
</feature>
<dbReference type="Pfam" id="PF11833">
    <property type="entry name" value="CPP1-like"/>
    <property type="match status" value="1"/>
</dbReference>
<dbReference type="AlphaFoldDB" id="A0A1Y1ILE3"/>
<reference evidence="2 3" key="1">
    <citation type="journal article" date="2014" name="Nat. Commun.">
        <title>Klebsormidium flaccidum genome reveals primary factors for plant terrestrial adaptation.</title>
        <authorList>
            <person name="Hori K."/>
            <person name="Maruyama F."/>
            <person name="Fujisawa T."/>
            <person name="Togashi T."/>
            <person name="Yamamoto N."/>
            <person name="Seo M."/>
            <person name="Sato S."/>
            <person name="Yamada T."/>
            <person name="Mori H."/>
            <person name="Tajima N."/>
            <person name="Moriyama T."/>
            <person name="Ikeuchi M."/>
            <person name="Watanabe M."/>
            <person name="Wada H."/>
            <person name="Kobayashi K."/>
            <person name="Saito M."/>
            <person name="Masuda T."/>
            <person name="Sasaki-Sekimoto Y."/>
            <person name="Mashiguchi K."/>
            <person name="Awai K."/>
            <person name="Shimojima M."/>
            <person name="Masuda S."/>
            <person name="Iwai M."/>
            <person name="Nobusawa T."/>
            <person name="Narise T."/>
            <person name="Kondo S."/>
            <person name="Saito H."/>
            <person name="Sato R."/>
            <person name="Murakawa M."/>
            <person name="Ihara Y."/>
            <person name="Oshima-Yamada Y."/>
            <person name="Ohtaka K."/>
            <person name="Satoh M."/>
            <person name="Sonobe K."/>
            <person name="Ishii M."/>
            <person name="Ohtani R."/>
            <person name="Kanamori-Sato M."/>
            <person name="Honoki R."/>
            <person name="Miyazaki D."/>
            <person name="Mochizuki H."/>
            <person name="Umetsu J."/>
            <person name="Higashi K."/>
            <person name="Shibata D."/>
            <person name="Kamiya Y."/>
            <person name="Sato N."/>
            <person name="Nakamura Y."/>
            <person name="Tabata S."/>
            <person name="Ida S."/>
            <person name="Kurokawa K."/>
            <person name="Ohta H."/>
        </authorList>
    </citation>
    <scope>NUCLEOTIDE SEQUENCE [LARGE SCALE GENOMIC DNA]</scope>
    <source>
        <strain evidence="2 3">NIES-2285</strain>
    </source>
</reference>
<dbReference type="STRING" id="105231.A0A1Y1ILE3"/>
<dbReference type="PANTHER" id="PTHR33372">
    <property type="match status" value="1"/>
</dbReference>
<name>A0A1Y1ILE3_KLENI</name>
<evidence type="ECO:0000313" key="2">
    <source>
        <dbReference type="EMBL" id="GAQ90259.1"/>
    </source>
</evidence>
<gene>
    <name evidence="2" type="ORF">KFL_006190090</name>
</gene>
<evidence type="ECO:0000313" key="3">
    <source>
        <dbReference type="Proteomes" id="UP000054558"/>
    </source>
</evidence>
<organism evidence="2 3">
    <name type="scientific">Klebsormidium nitens</name>
    <name type="common">Green alga</name>
    <name type="synonym">Ulothrix nitens</name>
    <dbReference type="NCBI Taxonomy" id="105231"/>
    <lineage>
        <taxon>Eukaryota</taxon>
        <taxon>Viridiplantae</taxon>
        <taxon>Streptophyta</taxon>
        <taxon>Klebsormidiophyceae</taxon>
        <taxon>Klebsormidiales</taxon>
        <taxon>Klebsormidiaceae</taxon>
        <taxon>Klebsormidium</taxon>
    </lineage>
</organism>
<protein>
    <submittedName>
        <fullName evidence="2">Uncharacterized protein</fullName>
    </submittedName>
</protein>
<sequence>MSEDSPLPSQMNVEDALKLFGVAENASFDEIIKVRRDLVARFEGDMEKLAEVDEAYDILLMKSFSRRKAGQVSEEGIRFADVRKARPANLTPAWLKSALSKVAVSVETPDSKTLATEAAVFGVLAAWTFAGGLAQGGDLTPVSSGGDVPGLQLALALGAAFYFLQKERVKAVKAGLITVGGMATGSIVGGLIEAWLRVDIVPVLGIDSPAVVVSEFVLVALFLTTAYVR</sequence>
<dbReference type="PANTHER" id="PTHR33372:SF10">
    <property type="entry name" value="OS03G0137300 PROTEIN"/>
    <property type="match status" value="1"/>
</dbReference>
<evidence type="ECO:0000256" key="1">
    <source>
        <dbReference type="SAM" id="Phobius"/>
    </source>
</evidence>
<keyword evidence="1" id="KW-0472">Membrane</keyword>
<dbReference type="EMBL" id="DF237568">
    <property type="protein sequence ID" value="GAQ90259.1"/>
    <property type="molecule type" value="Genomic_DNA"/>
</dbReference>
<accession>A0A1Y1ILE3</accession>